<keyword evidence="3" id="KW-1185">Reference proteome</keyword>
<dbReference type="Proteomes" id="UP000233387">
    <property type="component" value="Unassembled WGS sequence"/>
</dbReference>
<dbReference type="RefSeq" id="WP_101359031.1">
    <property type="nucleotide sequence ID" value="NZ_NKXO01000026.1"/>
</dbReference>
<protein>
    <submittedName>
        <fullName evidence="2">Uncharacterized protein</fullName>
    </submittedName>
</protein>
<keyword evidence="1" id="KW-0175">Coiled coil</keyword>
<gene>
    <name evidence="2" type="ORF">Rain11_1762</name>
</gene>
<evidence type="ECO:0000313" key="2">
    <source>
        <dbReference type="EMBL" id="PKQ68294.1"/>
    </source>
</evidence>
<sequence length="111" mass="12786">MENFNDTSASSSSKLEEIKRIIFGEEIRTYNGEIENLRKTVENYRTQISVKVDEVKIELLKSIEAVEARLIEKIIATQNALRAELEQHRRNAIYKSTLGNIFEDISKTLAQ</sequence>
<organism evidence="2 3">
    <name type="scientific">Raineya orbicola</name>
    <dbReference type="NCBI Taxonomy" id="2016530"/>
    <lineage>
        <taxon>Bacteria</taxon>
        <taxon>Pseudomonadati</taxon>
        <taxon>Bacteroidota</taxon>
        <taxon>Cytophagia</taxon>
        <taxon>Cytophagales</taxon>
        <taxon>Raineyaceae</taxon>
        <taxon>Raineya</taxon>
    </lineage>
</organism>
<proteinExistence type="predicted"/>
<evidence type="ECO:0000256" key="1">
    <source>
        <dbReference type="SAM" id="Coils"/>
    </source>
</evidence>
<accession>A0A2N3ID59</accession>
<dbReference type="EMBL" id="NKXO01000026">
    <property type="protein sequence ID" value="PKQ68294.1"/>
    <property type="molecule type" value="Genomic_DNA"/>
</dbReference>
<name>A0A2N3ID59_9BACT</name>
<comment type="caution">
    <text evidence="2">The sequence shown here is derived from an EMBL/GenBank/DDBJ whole genome shotgun (WGS) entry which is preliminary data.</text>
</comment>
<dbReference type="AlphaFoldDB" id="A0A2N3ID59"/>
<reference evidence="2 3" key="1">
    <citation type="submission" date="2017-06" db="EMBL/GenBank/DDBJ databases">
        <title>Raineya orbicola gen. nov., sp. nov. a slightly thermophilic bacterium of the phylum Bacteroidetes and the description of Raineyaceae fam. nov.</title>
        <authorList>
            <person name="Albuquerque L."/>
            <person name="Polonia A.R.M."/>
            <person name="Barroso C."/>
            <person name="Froufe H.J.C."/>
            <person name="Lage O."/>
            <person name="Lobo-Da-Cunha A."/>
            <person name="Egas C."/>
            <person name="Da Costa M.S."/>
        </authorList>
    </citation>
    <scope>NUCLEOTIDE SEQUENCE [LARGE SCALE GENOMIC DNA]</scope>
    <source>
        <strain evidence="2 3">SPSPC-11</strain>
    </source>
</reference>
<feature type="coiled-coil region" evidence="1">
    <location>
        <begin position="27"/>
        <end position="91"/>
    </location>
</feature>
<dbReference type="OrthoDB" id="1202506at2"/>
<evidence type="ECO:0000313" key="3">
    <source>
        <dbReference type="Proteomes" id="UP000233387"/>
    </source>
</evidence>